<dbReference type="InterPro" id="IPR043132">
    <property type="entry name" value="BCAT-like_C"/>
</dbReference>
<comment type="similarity">
    <text evidence="2">Belongs to the class-IV pyridoxal-phosphate-dependent aminotransferase family.</text>
</comment>
<dbReference type="InterPro" id="IPR033939">
    <property type="entry name" value="BCAT_family"/>
</dbReference>
<organism evidence="10 11">
    <name type="scientific">Delphinapterus leucas</name>
    <name type="common">Beluga whale</name>
    <dbReference type="NCBI Taxonomy" id="9749"/>
    <lineage>
        <taxon>Eukaryota</taxon>
        <taxon>Metazoa</taxon>
        <taxon>Chordata</taxon>
        <taxon>Craniata</taxon>
        <taxon>Vertebrata</taxon>
        <taxon>Euteleostomi</taxon>
        <taxon>Mammalia</taxon>
        <taxon>Eutheria</taxon>
        <taxon>Laurasiatheria</taxon>
        <taxon>Artiodactyla</taxon>
        <taxon>Whippomorpha</taxon>
        <taxon>Cetacea</taxon>
        <taxon>Odontoceti</taxon>
        <taxon>Monodontidae</taxon>
        <taxon>Delphinapterus</taxon>
    </lineage>
</organism>
<dbReference type="PANTHER" id="PTHR11825">
    <property type="entry name" value="SUBGROUP IIII AMINOTRANSFERASE"/>
    <property type="match status" value="1"/>
</dbReference>
<evidence type="ECO:0000256" key="8">
    <source>
        <dbReference type="ARBA" id="ARBA00023304"/>
    </source>
</evidence>
<dbReference type="GO" id="GO:0004084">
    <property type="term" value="F:branched-chain-amino-acid transaminase activity"/>
    <property type="evidence" value="ECO:0007669"/>
    <property type="project" value="UniProtKB-EC"/>
</dbReference>
<dbReference type="KEGG" id="dle:111176570"/>
<sequence length="358" mass="39652">MASPPPAAAALARQDCNNGCSAECTGEGGSKEVVETFKAKDLIITPATVLKEKPDPNTLVFGTVFTDHMLTVEWSSEFGWEKPHIKPLQNLSLHPGSSAFHYAVELFEGLKAFRGVDNKIRLFRPSLNMDRMYRSAMRATLPAFDKEELLECMQQLVKLDQEWVPYSTCASLYIRPTFIGTEPSLGVKKPTKALLFVILSPVGPYFSSGSFNPVSLWANPKYVRAWKGGTGDCKMGGFSFLGAREEELATPPLDGIILPGVTRQSILDLAHKWGEFKVSERYLTMDDLNTAVEENRVREMFGSGTACVVCPVSNILYKGETIHIPTMENGPKLASRILDKLTDIQYGREESDWTITVS</sequence>
<protein>
    <recommendedName>
        <fullName evidence="3">branched-chain-amino-acid transaminase</fullName>
        <ecNumber evidence="3">2.6.1.42</ecNumber>
    </recommendedName>
</protein>
<dbReference type="CTD" id="586"/>
<keyword evidence="5" id="KW-0028">Amino-acid biosynthesis</keyword>
<dbReference type="Gene3D" id="3.30.470.10">
    <property type="match status" value="1"/>
</dbReference>
<accession>A0A7F8K887</accession>
<dbReference type="EC" id="2.6.1.42" evidence="3"/>
<dbReference type="Proteomes" id="UP000248483">
    <property type="component" value="Unplaced"/>
</dbReference>
<dbReference type="RefSeq" id="XP_030617674.1">
    <property type="nucleotide sequence ID" value="XM_030761814.1"/>
</dbReference>
<evidence type="ECO:0000256" key="7">
    <source>
        <dbReference type="ARBA" id="ARBA00022898"/>
    </source>
</evidence>
<dbReference type="Gene3D" id="3.20.10.10">
    <property type="entry name" value="D-amino Acid Aminotransferase, subunit A, domain 2"/>
    <property type="match status" value="1"/>
</dbReference>
<evidence type="ECO:0000256" key="3">
    <source>
        <dbReference type="ARBA" id="ARBA00013053"/>
    </source>
</evidence>
<dbReference type="GO" id="GO:0009099">
    <property type="term" value="P:L-valine biosynthetic process"/>
    <property type="evidence" value="ECO:0007669"/>
    <property type="project" value="TreeGrafter"/>
</dbReference>
<keyword evidence="4 11" id="KW-0032">Aminotransferase</keyword>
<evidence type="ECO:0000256" key="1">
    <source>
        <dbReference type="ARBA" id="ARBA00001933"/>
    </source>
</evidence>
<dbReference type="PIRSF" id="PIRSF006468">
    <property type="entry name" value="BCAT1"/>
    <property type="match status" value="1"/>
</dbReference>
<evidence type="ECO:0000256" key="6">
    <source>
        <dbReference type="ARBA" id="ARBA00022679"/>
    </source>
</evidence>
<dbReference type="FunCoup" id="A0A7F8K887">
    <property type="interactions" value="335"/>
</dbReference>
<dbReference type="CDD" id="cd01557">
    <property type="entry name" value="BCAT_beta_family"/>
    <property type="match status" value="1"/>
</dbReference>
<keyword evidence="10" id="KW-1185">Reference proteome</keyword>
<dbReference type="InParanoid" id="A0A7F8K887"/>
<dbReference type="GeneID" id="111176570"/>
<evidence type="ECO:0000256" key="2">
    <source>
        <dbReference type="ARBA" id="ARBA00009320"/>
    </source>
</evidence>
<dbReference type="InterPro" id="IPR005786">
    <property type="entry name" value="B_amino_transII"/>
</dbReference>
<dbReference type="PANTHER" id="PTHR11825:SF70">
    <property type="entry name" value="BRANCHED-CHAIN-AMINO-ACID AMINOTRANSFERASE, CYTOSOLIC"/>
    <property type="match status" value="1"/>
</dbReference>
<dbReference type="GO" id="GO:0005739">
    <property type="term" value="C:mitochondrion"/>
    <property type="evidence" value="ECO:0007669"/>
    <property type="project" value="TreeGrafter"/>
</dbReference>
<keyword evidence="6" id="KW-0808">Transferase</keyword>
<name>A0A7F8K887_DELLE</name>
<evidence type="ECO:0000256" key="9">
    <source>
        <dbReference type="PIRSR" id="PIRSR006468-1"/>
    </source>
</evidence>
<dbReference type="InterPro" id="IPR001544">
    <property type="entry name" value="Aminotrans_IV"/>
</dbReference>
<dbReference type="InterPro" id="IPR036038">
    <property type="entry name" value="Aminotransferase-like"/>
</dbReference>
<dbReference type="GO" id="GO:0009098">
    <property type="term" value="P:L-leucine biosynthetic process"/>
    <property type="evidence" value="ECO:0007669"/>
    <property type="project" value="TreeGrafter"/>
</dbReference>
<dbReference type="InterPro" id="IPR043131">
    <property type="entry name" value="BCAT-like_N"/>
</dbReference>
<reference evidence="11" key="1">
    <citation type="submission" date="2025-08" db="UniProtKB">
        <authorList>
            <consortium name="RefSeq"/>
        </authorList>
    </citation>
    <scope>IDENTIFICATION</scope>
    <source>
        <tissue evidence="11">Blood</tissue>
    </source>
</reference>
<evidence type="ECO:0000256" key="5">
    <source>
        <dbReference type="ARBA" id="ARBA00022605"/>
    </source>
</evidence>
<dbReference type="Pfam" id="PF01063">
    <property type="entry name" value="Aminotran_4"/>
    <property type="match status" value="1"/>
</dbReference>
<evidence type="ECO:0000313" key="11">
    <source>
        <dbReference type="RefSeq" id="XP_030617674.1"/>
    </source>
</evidence>
<dbReference type="FunFam" id="3.30.470.10:FF:000002">
    <property type="entry name" value="Branched-chain-amino-acid aminotransferase"/>
    <property type="match status" value="1"/>
</dbReference>
<dbReference type="SUPFAM" id="SSF56752">
    <property type="entry name" value="D-aminoacid aminotransferase-like PLP-dependent enzymes"/>
    <property type="match status" value="1"/>
</dbReference>
<feature type="modified residue" description="N6-(pyridoxal phosphate)lysine" evidence="9">
    <location>
        <position position="234"/>
    </location>
</feature>
<gene>
    <name evidence="11" type="primary">BCAT1</name>
</gene>
<keyword evidence="8" id="KW-0100">Branched-chain amino acid biosynthesis</keyword>
<evidence type="ECO:0000313" key="10">
    <source>
        <dbReference type="Proteomes" id="UP000248483"/>
    </source>
</evidence>
<keyword evidence="7" id="KW-0663">Pyridoxal phosphate</keyword>
<dbReference type="AlphaFoldDB" id="A0A7F8K887"/>
<evidence type="ECO:0000256" key="4">
    <source>
        <dbReference type="ARBA" id="ARBA00022576"/>
    </source>
</evidence>
<proteinExistence type="inferred from homology"/>
<comment type="cofactor">
    <cofactor evidence="1">
        <name>pyridoxal 5'-phosphate</name>
        <dbReference type="ChEBI" id="CHEBI:597326"/>
    </cofactor>
</comment>